<proteinExistence type="predicted"/>
<dbReference type="PANTHER" id="PTHR46704">
    <property type="entry name" value="CXC DOMAIN-CONTAINING PROTEIN-RELATED"/>
    <property type="match status" value="1"/>
</dbReference>
<accession>A0ABD0KEG4</accession>
<dbReference type="Proteomes" id="UP001519460">
    <property type="component" value="Unassembled WGS sequence"/>
</dbReference>
<gene>
    <name evidence="1" type="ORF">BaRGS_00023234</name>
</gene>
<evidence type="ECO:0000313" key="2">
    <source>
        <dbReference type="Proteomes" id="UP001519460"/>
    </source>
</evidence>
<dbReference type="PANTHER" id="PTHR46704:SF1">
    <property type="entry name" value="TELOMERE LENGTH REGULATION PROTEIN TEL2 HOMOLOG"/>
    <property type="match status" value="1"/>
</dbReference>
<protein>
    <recommendedName>
        <fullName evidence="3">XPG-I domain-containing protein</fullName>
    </recommendedName>
</protein>
<sequence>MFEASGLMRQANKAALAEAVWTAANGKDLPSPQLTDVKHILDGGSLLHRLPWPRGETFGGICDLYANFVIRHYGMPTIVFDGYDLGPSTKDMAHLRRSGGVVGTPVNFTPDMRVSQKKEQFLANSINKREDADLLVLVCFHADINSENIFFKSDAKLKTKKHKVWHIQAVQRALGMETCKMLPFIHALTGCDTTSRLFGVGKGAAFKKVRDKQIVEAAATFERSTASPDDVECAGHQALVCLYNGEPGGSLDVLRHRKFCEKLTTAAVQVHTLPPTTAAARYHSLRVYLQLQQWTQGDCHLRPKDWGWSLRDGRLEPRLCDLPPALDMLLRVVRCNCTRDCETRRWSCKKYGLPYSPACGNCRGVICANSPALSLLGFTEEL</sequence>
<dbReference type="AlphaFoldDB" id="A0ABD0KEG4"/>
<organism evidence="1 2">
    <name type="scientific">Batillaria attramentaria</name>
    <dbReference type="NCBI Taxonomy" id="370345"/>
    <lineage>
        <taxon>Eukaryota</taxon>
        <taxon>Metazoa</taxon>
        <taxon>Spiralia</taxon>
        <taxon>Lophotrochozoa</taxon>
        <taxon>Mollusca</taxon>
        <taxon>Gastropoda</taxon>
        <taxon>Caenogastropoda</taxon>
        <taxon>Sorbeoconcha</taxon>
        <taxon>Cerithioidea</taxon>
        <taxon>Batillariidae</taxon>
        <taxon>Batillaria</taxon>
    </lineage>
</organism>
<evidence type="ECO:0000313" key="1">
    <source>
        <dbReference type="EMBL" id="KAK7485546.1"/>
    </source>
</evidence>
<reference evidence="1 2" key="1">
    <citation type="journal article" date="2023" name="Sci. Data">
        <title>Genome assembly of the Korean intertidal mud-creeper Batillaria attramentaria.</title>
        <authorList>
            <person name="Patra A.K."/>
            <person name="Ho P.T."/>
            <person name="Jun S."/>
            <person name="Lee S.J."/>
            <person name="Kim Y."/>
            <person name="Won Y.J."/>
        </authorList>
    </citation>
    <scope>NUCLEOTIDE SEQUENCE [LARGE SCALE GENOMIC DNA]</scope>
    <source>
        <strain evidence="1">Wonlab-2016</strain>
    </source>
</reference>
<evidence type="ECO:0008006" key="3">
    <source>
        <dbReference type="Google" id="ProtNLM"/>
    </source>
</evidence>
<name>A0ABD0KEG4_9CAEN</name>
<dbReference type="EMBL" id="JACVVK020000193">
    <property type="protein sequence ID" value="KAK7485546.1"/>
    <property type="molecule type" value="Genomic_DNA"/>
</dbReference>
<keyword evidence="2" id="KW-1185">Reference proteome</keyword>
<comment type="caution">
    <text evidence="1">The sequence shown here is derived from an EMBL/GenBank/DDBJ whole genome shotgun (WGS) entry which is preliminary data.</text>
</comment>